<feature type="transmembrane region" description="Helical" evidence="1">
    <location>
        <begin position="23"/>
        <end position="45"/>
    </location>
</feature>
<evidence type="ECO:0000313" key="3">
    <source>
        <dbReference type="Proteomes" id="UP001211907"/>
    </source>
</evidence>
<feature type="transmembrane region" description="Helical" evidence="1">
    <location>
        <begin position="322"/>
        <end position="350"/>
    </location>
</feature>
<dbReference type="Proteomes" id="UP001211907">
    <property type="component" value="Unassembled WGS sequence"/>
</dbReference>
<organism evidence="2 3">
    <name type="scientific">Physocladia obscura</name>
    <dbReference type="NCBI Taxonomy" id="109957"/>
    <lineage>
        <taxon>Eukaryota</taxon>
        <taxon>Fungi</taxon>
        <taxon>Fungi incertae sedis</taxon>
        <taxon>Chytridiomycota</taxon>
        <taxon>Chytridiomycota incertae sedis</taxon>
        <taxon>Chytridiomycetes</taxon>
        <taxon>Chytridiales</taxon>
        <taxon>Chytriomycetaceae</taxon>
        <taxon>Physocladia</taxon>
    </lineage>
</organism>
<feature type="transmembrane region" description="Helical" evidence="1">
    <location>
        <begin position="255"/>
        <end position="275"/>
    </location>
</feature>
<dbReference type="EMBL" id="JADGJH010000103">
    <property type="protein sequence ID" value="KAJ3137938.1"/>
    <property type="molecule type" value="Genomic_DNA"/>
</dbReference>
<keyword evidence="1" id="KW-0472">Membrane</keyword>
<protein>
    <submittedName>
        <fullName evidence="2">Uncharacterized protein</fullName>
    </submittedName>
</protein>
<reference evidence="2" key="1">
    <citation type="submission" date="2020-05" db="EMBL/GenBank/DDBJ databases">
        <title>Phylogenomic resolution of chytrid fungi.</title>
        <authorList>
            <person name="Stajich J.E."/>
            <person name="Amses K."/>
            <person name="Simmons R."/>
            <person name="Seto K."/>
            <person name="Myers J."/>
            <person name="Bonds A."/>
            <person name="Quandt C.A."/>
            <person name="Barry K."/>
            <person name="Liu P."/>
            <person name="Grigoriev I."/>
            <person name="Longcore J.E."/>
            <person name="James T.Y."/>
        </authorList>
    </citation>
    <scope>NUCLEOTIDE SEQUENCE</scope>
    <source>
        <strain evidence="2">JEL0513</strain>
    </source>
</reference>
<evidence type="ECO:0000313" key="2">
    <source>
        <dbReference type="EMBL" id="KAJ3137938.1"/>
    </source>
</evidence>
<feature type="transmembrane region" description="Helical" evidence="1">
    <location>
        <begin position="362"/>
        <end position="386"/>
    </location>
</feature>
<keyword evidence="1" id="KW-0812">Transmembrane</keyword>
<keyword evidence="1" id="KW-1133">Transmembrane helix</keyword>
<comment type="caution">
    <text evidence="2">The sequence shown here is derived from an EMBL/GenBank/DDBJ whole genome shotgun (WGS) entry which is preliminary data.</text>
</comment>
<feature type="transmembrane region" description="Helical" evidence="1">
    <location>
        <begin position="192"/>
        <end position="217"/>
    </location>
</feature>
<feature type="transmembrane region" description="Helical" evidence="1">
    <location>
        <begin position="94"/>
        <end position="115"/>
    </location>
</feature>
<gene>
    <name evidence="2" type="ORF">HK100_000178</name>
</gene>
<proteinExistence type="predicted"/>
<sequence length="419" mass="45773">MAVPGVSDAATNGTIDWSIDLEIAAAHIAATISFTGAIISSVMLASMWRNRRRLFPASPSTIQAQQTLSPPPVSLSSQHVVITTPPIPAMPANVSIAIIVICVASALHGILMTFLNEVWVVTVITDTENQQQQQRQAGNDTDIYSFTGGPLDGIVTATTFASATYILLCTIFTANLLLALERRCAIKNNRPLRRITFFGLFGVGAVFATFIVSSFVLTNTTASWLYLPFGIPCIIVDPKNTTVCSTISTPALQSILFLFGLAYLPATALAVCVVYENTYFLIQSVNDNAVPPLPPSSLSLYSSNKDGETISPARKTRIERAILVRCVCMSVSLVAFYVPSVVLVFVEVVAPSTWVSLYVSQTWLIVMADIVPAMDPLWTPVLLIGFHDVLREMVLGDLRELMRRIVFWFSWMRSCLLKK</sequence>
<feature type="transmembrane region" description="Helical" evidence="1">
    <location>
        <begin position="154"/>
        <end position="180"/>
    </location>
</feature>
<keyword evidence="3" id="KW-1185">Reference proteome</keyword>
<dbReference type="AlphaFoldDB" id="A0AAD5TAH0"/>
<accession>A0AAD5TAH0</accession>
<evidence type="ECO:0000256" key="1">
    <source>
        <dbReference type="SAM" id="Phobius"/>
    </source>
</evidence>
<name>A0AAD5TAH0_9FUNG</name>